<keyword evidence="2" id="KW-0238">DNA-binding</keyword>
<gene>
    <name evidence="5" type="ORF">EV146_11051</name>
</gene>
<dbReference type="InterPro" id="IPR046335">
    <property type="entry name" value="LacI/GalR-like_sensor"/>
</dbReference>
<dbReference type="SUPFAM" id="SSF53822">
    <property type="entry name" value="Periplasmic binding protein-like I"/>
    <property type="match status" value="1"/>
</dbReference>
<dbReference type="PROSITE" id="PS50932">
    <property type="entry name" value="HTH_LACI_2"/>
    <property type="match status" value="1"/>
</dbReference>
<evidence type="ECO:0000256" key="3">
    <source>
        <dbReference type="ARBA" id="ARBA00023163"/>
    </source>
</evidence>
<dbReference type="CDD" id="cd01544">
    <property type="entry name" value="PBP1_GalR"/>
    <property type="match status" value="1"/>
</dbReference>
<name>A0A4R2B783_9BACI</name>
<evidence type="ECO:0000256" key="2">
    <source>
        <dbReference type="ARBA" id="ARBA00023125"/>
    </source>
</evidence>
<dbReference type="Pfam" id="PF13377">
    <property type="entry name" value="Peripla_BP_3"/>
    <property type="match status" value="1"/>
</dbReference>
<dbReference type="PRINTS" id="PR00036">
    <property type="entry name" value="HTHLACI"/>
</dbReference>
<keyword evidence="3" id="KW-0804">Transcription</keyword>
<dbReference type="SMART" id="SM00354">
    <property type="entry name" value="HTH_LACI"/>
    <property type="match status" value="1"/>
</dbReference>
<dbReference type="InterPro" id="IPR000843">
    <property type="entry name" value="HTH_LacI"/>
</dbReference>
<feature type="domain" description="HTH lacI-type" evidence="4">
    <location>
        <begin position="2"/>
        <end position="58"/>
    </location>
</feature>
<dbReference type="InterPro" id="IPR010982">
    <property type="entry name" value="Lambda_DNA-bd_dom_sf"/>
</dbReference>
<keyword evidence="6" id="KW-1185">Reference proteome</keyword>
<accession>A0A4R2B783</accession>
<dbReference type="PROSITE" id="PS00356">
    <property type="entry name" value="HTH_LACI_1"/>
    <property type="match status" value="1"/>
</dbReference>
<protein>
    <submittedName>
        <fullName evidence="5">LacI family transcriptional regulator</fullName>
    </submittedName>
</protein>
<organism evidence="5 6">
    <name type="scientific">Mesobacillus foraminis</name>
    <dbReference type="NCBI Taxonomy" id="279826"/>
    <lineage>
        <taxon>Bacteria</taxon>
        <taxon>Bacillati</taxon>
        <taxon>Bacillota</taxon>
        <taxon>Bacilli</taxon>
        <taxon>Bacillales</taxon>
        <taxon>Bacillaceae</taxon>
        <taxon>Mesobacillus</taxon>
    </lineage>
</organism>
<sequence length="342" mass="38715">MATIKDIAKLSKVSAATVSRVLNGDESITVQDQTRQRIYQASKELGYKTIQERRNQQQMVISKKYPATGIILCLSYEEELSDPYFLSIRQGIEEELIKQGISTTTMIRLHDKVDYQKVRELDGMIIVGRINEEAIKKVSCHSKNIVYINHSPDDDIYDSVVVDFQKATERALQHLLKAGYKRIGYIGGVEREHLKEKTIIGEDLRFTTYEKVMKSVGFYQPSYVFIGEYTMTQGYELMKKAVKQKNVPEAFFIASDPMAIGALRALQELKVSVPSDIAIVSFDDIEMAEFCSTPLTTVKVHTKEMGQTGVKLLLDRINGRELPLKVTVPTELVIRQSCGTNK</sequence>
<dbReference type="Pfam" id="PF00356">
    <property type="entry name" value="LacI"/>
    <property type="match status" value="1"/>
</dbReference>
<evidence type="ECO:0000259" key="4">
    <source>
        <dbReference type="PROSITE" id="PS50932"/>
    </source>
</evidence>
<comment type="caution">
    <text evidence="5">The sequence shown here is derived from an EMBL/GenBank/DDBJ whole genome shotgun (WGS) entry which is preliminary data.</text>
</comment>
<dbReference type="InterPro" id="IPR028082">
    <property type="entry name" value="Peripla_BP_I"/>
</dbReference>
<dbReference type="GO" id="GO:0000976">
    <property type="term" value="F:transcription cis-regulatory region binding"/>
    <property type="evidence" value="ECO:0007669"/>
    <property type="project" value="TreeGrafter"/>
</dbReference>
<dbReference type="Gene3D" id="3.40.50.2300">
    <property type="match status" value="2"/>
</dbReference>
<evidence type="ECO:0000256" key="1">
    <source>
        <dbReference type="ARBA" id="ARBA00023015"/>
    </source>
</evidence>
<reference evidence="5 6" key="1">
    <citation type="journal article" date="2015" name="Stand. Genomic Sci.">
        <title>Genomic Encyclopedia of Bacterial and Archaeal Type Strains, Phase III: the genomes of soil and plant-associated and newly described type strains.</title>
        <authorList>
            <person name="Whitman W.B."/>
            <person name="Woyke T."/>
            <person name="Klenk H.P."/>
            <person name="Zhou Y."/>
            <person name="Lilburn T.G."/>
            <person name="Beck B.J."/>
            <person name="De Vos P."/>
            <person name="Vandamme P."/>
            <person name="Eisen J.A."/>
            <person name="Garrity G."/>
            <person name="Hugenholtz P."/>
            <person name="Kyrpides N.C."/>
        </authorList>
    </citation>
    <scope>NUCLEOTIDE SEQUENCE [LARGE SCALE GENOMIC DNA]</scope>
    <source>
        <strain evidence="5 6">CV53</strain>
    </source>
</reference>
<dbReference type="EMBL" id="SLVV01000010">
    <property type="protein sequence ID" value="TCN22568.1"/>
    <property type="molecule type" value="Genomic_DNA"/>
</dbReference>
<dbReference type="SUPFAM" id="SSF47413">
    <property type="entry name" value="lambda repressor-like DNA-binding domains"/>
    <property type="match status" value="1"/>
</dbReference>
<keyword evidence="1" id="KW-0805">Transcription regulation</keyword>
<dbReference type="AlphaFoldDB" id="A0A4R2B783"/>
<dbReference type="PANTHER" id="PTHR30146">
    <property type="entry name" value="LACI-RELATED TRANSCRIPTIONAL REPRESSOR"/>
    <property type="match status" value="1"/>
</dbReference>
<dbReference type="RefSeq" id="WP_132009303.1">
    <property type="nucleotide sequence ID" value="NZ_JABUHM010000011.1"/>
</dbReference>
<dbReference type="PANTHER" id="PTHR30146:SF149">
    <property type="entry name" value="HTH-TYPE TRANSCRIPTIONAL REGULATOR EBGR"/>
    <property type="match status" value="1"/>
</dbReference>
<dbReference type="GO" id="GO:0003700">
    <property type="term" value="F:DNA-binding transcription factor activity"/>
    <property type="evidence" value="ECO:0007669"/>
    <property type="project" value="TreeGrafter"/>
</dbReference>
<dbReference type="Proteomes" id="UP000295689">
    <property type="component" value="Unassembled WGS sequence"/>
</dbReference>
<evidence type="ECO:0000313" key="5">
    <source>
        <dbReference type="EMBL" id="TCN22568.1"/>
    </source>
</evidence>
<evidence type="ECO:0000313" key="6">
    <source>
        <dbReference type="Proteomes" id="UP000295689"/>
    </source>
</evidence>
<proteinExistence type="predicted"/>
<dbReference type="CDD" id="cd01392">
    <property type="entry name" value="HTH_LacI"/>
    <property type="match status" value="1"/>
</dbReference>
<dbReference type="Gene3D" id="1.10.260.40">
    <property type="entry name" value="lambda repressor-like DNA-binding domains"/>
    <property type="match status" value="1"/>
</dbReference>